<evidence type="ECO:0000256" key="4">
    <source>
        <dbReference type="ARBA" id="ARBA00022692"/>
    </source>
</evidence>
<evidence type="ECO:0000256" key="9">
    <source>
        <dbReference type="PROSITE-ProRule" id="PRU00302"/>
    </source>
</evidence>
<keyword evidence="6 11" id="KW-1133">Transmembrane helix</keyword>
<feature type="transmembrane region" description="Helical" evidence="11">
    <location>
        <begin position="1256"/>
        <end position="1287"/>
    </location>
</feature>
<feature type="transmembrane region" description="Helical" evidence="11">
    <location>
        <begin position="1162"/>
        <end position="1182"/>
    </location>
</feature>
<dbReference type="Gene3D" id="1.20.1070.10">
    <property type="entry name" value="Rhodopsin 7-helix transmembrane proteins"/>
    <property type="match status" value="2"/>
</dbReference>
<dbReference type="CDD" id="cd00033">
    <property type="entry name" value="CCP"/>
    <property type="match status" value="7"/>
</dbReference>
<evidence type="ECO:0000259" key="12">
    <source>
        <dbReference type="PROSITE" id="PS50262"/>
    </source>
</evidence>
<sequence length="1434" mass="158977">MPCLAPPPPLEGAVLLSANEILTKTNFSLRTEVMYGCEDPCSTHVKDTFTCTLSDCNNPPSVAHARISPTSKRENSQTRYLCDPGYYTSNFTLIQCIQREWISLKKTSQYLISQFKLILPTCIEPADACLATINFAYNAGKDGMKTANAEQSLSSNKRRNKRKLAVLKTITIMQIGFRVTLVPLAVAGILIYSDHLDCYNFAQTYMVCFYLNMTNSLVNFIVYSARDQDFRNEIVDILKPGYLKQLSVPSSAQTPKKSENTIAVITKKNIRMSSNWRTYLFLLIWMWSLTTAQGPEIYPYIPIVPIPNDPCFQHSDQLVPFPIIYDSFLPDPIACLAPPPPPDGAMLLSADEISNKDTFSLGTEVTYGCEDPCSTHVIDTFTCTRSGWIGEFSSCPLHCNNPPSVANASIFPTSTREHSQARYFCDPGYYTSDVTLIQCIRGEWISLEEQPSSLLSQFELIFPTCIEPTDGCGSPPLLINSVIEPNGDRISAWSIRTAQIQKYDIDDKIIYSCIDGYYLNAPAGPVSTCLVGNRWSLNESASNFPICVPDCGNPPQATNATIRVFLTIEGSVAHYICNEGLSTNNVTTSTCRWNGNVFSWDLVQLPLCTNPENGCGNPPMINNGYAVRLPPYKESDIVTYDCFQGYELVAPGGSYVVCRQNKWANDSESPMLALCRRVCLSLPTLPPGGVVLVDETLRNKDGISFSNGVEHSFGCQPGYRLVRDATLTCVEGNWNWTVNGRPALPPLCYRGCVQPPPEATFDLEIVDEPFRDTFGFRFGSIVTYGCKEGSTLVGSTTISCSNGMWLPDIPTCVQNCSAPPPVPNSKFRRTSNSEAQSYEYVCDPGFVTNDITITNCLDDGTWSLIRLPQCTAPKQGCGSPASLQNGKYSGEAPFAEGAKVTYRCKDDFRMVAPNGAVSTCQAGNKWSLELNRGNFPECRLDCKTAPPRPKYGVLILNEPVPDNNGFYATGSTFIYGCDADWSLIGPNVSICLGNVWIPDILDLYCVFASLDSFIPDTYAFYGPRRALDVAKTNDFIRPYFSISTNMTNYTATNRTNSSDLILITSVCGYPGFCVGSPPDIYFKCSNQTLFECEACVIWVSNKRFYRKKANKMDICKLSLAVADILTGIQILVAVSFNFTWTMNSTPVELIQQQSALQRSPQAYVGGIFFVFTLTSSLFHLVYMGGERLYAIVKPIHYKWQKKTSVYVGLGVVWFLSFLSATVPAWFPTQLHFSYLAPILLYQPAITSNASNMDYSVAIAFMIIFYLLPFMLLTISCLITAVFVYIAGNPKSNNTGTKQSQSSNNRRNKRKLAVLKTIVIMQIGFTATLLPIVVTASLFYSGHLDCNDIAQPYMICFYFSMTNSLVNFIVYNAREQDFRNEIVDIFKPGYLKQLSVQSTAQTPGKSEHSSKNVVSSGNVIETSKTQQTKQTSTSM</sequence>
<feature type="domain" description="G-protein coupled receptors family 1 profile" evidence="12">
    <location>
        <begin position="1092"/>
        <end position="1370"/>
    </location>
</feature>
<evidence type="ECO:0000313" key="14">
    <source>
        <dbReference type="EMBL" id="CAK8686668.1"/>
    </source>
</evidence>
<feature type="domain" description="Sushi" evidence="13">
    <location>
        <begin position="613"/>
        <end position="677"/>
    </location>
</feature>
<evidence type="ECO:0000256" key="2">
    <source>
        <dbReference type="ARBA" id="ARBA00004370"/>
    </source>
</evidence>
<dbReference type="InterPro" id="IPR035976">
    <property type="entry name" value="Sushi/SCR/CCP_sf"/>
</dbReference>
<dbReference type="PROSITE" id="PS50923">
    <property type="entry name" value="SUSHI"/>
    <property type="match status" value="6"/>
</dbReference>
<evidence type="ECO:0000256" key="3">
    <source>
        <dbReference type="ARBA" id="ARBA00022659"/>
    </source>
</evidence>
<dbReference type="SUPFAM" id="SSF57535">
    <property type="entry name" value="Complement control module/SCR domain"/>
    <property type="match status" value="11"/>
</dbReference>
<keyword evidence="4 11" id="KW-0812">Transmembrane</keyword>
<dbReference type="EMBL" id="CAWYQH010000102">
    <property type="protein sequence ID" value="CAK8686668.1"/>
    <property type="molecule type" value="Genomic_DNA"/>
</dbReference>
<feature type="transmembrane region" description="Helical" evidence="11">
    <location>
        <begin position="1203"/>
        <end position="1226"/>
    </location>
</feature>
<feature type="domain" description="Sushi" evidence="13">
    <location>
        <begin position="815"/>
        <end position="872"/>
    </location>
</feature>
<protein>
    <recommendedName>
        <fullName evidence="16">Sushi, von Willebrand factor type A, EGF and pentraxin domain-containing protein 1</fullName>
    </recommendedName>
</protein>
<evidence type="ECO:0000259" key="13">
    <source>
        <dbReference type="PROSITE" id="PS50923"/>
    </source>
</evidence>
<evidence type="ECO:0000256" key="5">
    <source>
        <dbReference type="ARBA" id="ARBA00022729"/>
    </source>
</evidence>
<feature type="compositionally biased region" description="Low complexity" evidence="10">
    <location>
        <begin position="1421"/>
        <end position="1434"/>
    </location>
</feature>
<feature type="transmembrane region" description="Helical" evidence="11">
    <location>
        <begin position="204"/>
        <end position="223"/>
    </location>
</feature>
<evidence type="ECO:0000256" key="8">
    <source>
        <dbReference type="ARBA" id="ARBA00023157"/>
    </source>
</evidence>
<feature type="transmembrane region" description="Helical" evidence="11">
    <location>
        <begin position="1312"/>
        <end position="1339"/>
    </location>
</feature>
<reference evidence="14 15" key="1">
    <citation type="submission" date="2024-02" db="EMBL/GenBank/DDBJ databases">
        <authorList>
            <person name="Daric V."/>
            <person name="Darras S."/>
        </authorList>
    </citation>
    <scope>NUCLEOTIDE SEQUENCE [LARGE SCALE GENOMIC DNA]</scope>
</reference>
<dbReference type="InterPro" id="IPR000276">
    <property type="entry name" value="GPCR_Rhodpsn"/>
</dbReference>
<dbReference type="SUPFAM" id="SSF81321">
    <property type="entry name" value="Family A G protein-coupled receptor-like"/>
    <property type="match status" value="2"/>
</dbReference>
<feature type="domain" description="Sushi" evidence="13">
    <location>
        <begin position="333"/>
        <end position="397"/>
    </location>
</feature>
<feature type="disulfide bond" evidence="9">
    <location>
        <begin position="877"/>
        <end position="920"/>
    </location>
</feature>
<evidence type="ECO:0000256" key="10">
    <source>
        <dbReference type="SAM" id="MobiDB-lite"/>
    </source>
</evidence>
<dbReference type="PROSITE" id="PS50262">
    <property type="entry name" value="G_PROTEIN_RECEP_F1_2"/>
    <property type="match status" value="1"/>
</dbReference>
<feature type="domain" description="Sushi" evidence="13">
    <location>
        <begin position="875"/>
        <end position="940"/>
    </location>
</feature>
<keyword evidence="15" id="KW-1185">Reference proteome</keyword>
<gene>
    <name evidence="14" type="ORF">CVLEPA_LOCUS18596</name>
</gene>
<accession>A0ABP0G582</accession>
<evidence type="ECO:0000256" key="6">
    <source>
        <dbReference type="ARBA" id="ARBA00022989"/>
    </source>
</evidence>
<dbReference type="Pfam" id="PF00084">
    <property type="entry name" value="Sushi"/>
    <property type="match status" value="7"/>
</dbReference>
<feature type="disulfide bond" evidence="9">
    <location>
        <begin position="615"/>
        <end position="658"/>
    </location>
</feature>
<evidence type="ECO:0008006" key="16">
    <source>
        <dbReference type="Google" id="ProtNLM"/>
    </source>
</evidence>
<feature type="transmembrane region" description="Helical" evidence="11">
    <location>
        <begin position="165"/>
        <end position="192"/>
    </location>
</feature>
<feature type="region of interest" description="Disordered" evidence="10">
    <location>
        <begin position="1396"/>
        <end position="1434"/>
    </location>
</feature>
<evidence type="ECO:0000313" key="15">
    <source>
        <dbReference type="Proteomes" id="UP001642483"/>
    </source>
</evidence>
<comment type="caution">
    <text evidence="9">Lacks conserved residue(s) required for the propagation of feature annotation.</text>
</comment>
<keyword evidence="5" id="KW-0732">Signal</keyword>
<dbReference type="CDD" id="cd00637">
    <property type="entry name" value="7tm_classA_rhodopsin-like"/>
    <property type="match status" value="2"/>
</dbReference>
<keyword evidence="8 9" id="KW-1015">Disulfide bond</keyword>
<dbReference type="InterPro" id="IPR000436">
    <property type="entry name" value="Sushi_SCR_CCP_dom"/>
</dbReference>
<keyword evidence="7 11" id="KW-0472">Membrane</keyword>
<dbReference type="SMART" id="SM00032">
    <property type="entry name" value="CCP"/>
    <property type="match status" value="11"/>
</dbReference>
<dbReference type="PRINTS" id="PR00237">
    <property type="entry name" value="GPCRRHODOPSN"/>
</dbReference>
<dbReference type="Gene3D" id="2.10.70.10">
    <property type="entry name" value="Complement Module, domain 1"/>
    <property type="match status" value="10"/>
</dbReference>
<dbReference type="PANTHER" id="PTHR45785:SF2">
    <property type="entry name" value="COMPLEMENT FACTOR H-RELATED"/>
    <property type="match status" value="1"/>
</dbReference>
<name>A0ABP0G582_CLALP</name>
<keyword evidence="3 9" id="KW-0768">Sushi</keyword>
<comment type="caution">
    <text evidence="14">The sequence shown here is derived from an EMBL/GenBank/DDBJ whole genome shotgun (WGS) entry which is preliminary data.</text>
</comment>
<dbReference type="InterPro" id="IPR017452">
    <property type="entry name" value="GPCR_Rhodpsn_7TM"/>
</dbReference>
<dbReference type="InterPro" id="IPR051503">
    <property type="entry name" value="ComplSys_Reg/VirEntry_Med"/>
</dbReference>
<dbReference type="PANTHER" id="PTHR45785">
    <property type="entry name" value="COMPLEMENT FACTOR H-RELATED"/>
    <property type="match status" value="1"/>
</dbReference>
<dbReference type="Pfam" id="PF00001">
    <property type="entry name" value="7tm_1"/>
    <property type="match status" value="1"/>
</dbReference>
<comment type="subcellular location">
    <subcellularLocation>
        <location evidence="2">Membrane</location>
    </subcellularLocation>
    <subcellularLocation>
        <location evidence="1">Virion</location>
    </subcellularLocation>
</comment>
<organism evidence="14 15">
    <name type="scientific">Clavelina lepadiformis</name>
    <name type="common">Light-bulb sea squirt</name>
    <name type="synonym">Ascidia lepadiformis</name>
    <dbReference type="NCBI Taxonomy" id="159417"/>
    <lineage>
        <taxon>Eukaryota</taxon>
        <taxon>Metazoa</taxon>
        <taxon>Chordata</taxon>
        <taxon>Tunicata</taxon>
        <taxon>Ascidiacea</taxon>
        <taxon>Aplousobranchia</taxon>
        <taxon>Clavelinidae</taxon>
        <taxon>Clavelina</taxon>
    </lineage>
</organism>
<feature type="domain" description="Sushi" evidence="13">
    <location>
        <begin position="470"/>
        <end position="549"/>
    </location>
</feature>
<feature type="domain" description="Sushi" evidence="13">
    <location>
        <begin position="750"/>
        <end position="814"/>
    </location>
</feature>
<proteinExistence type="predicted"/>
<evidence type="ECO:0000256" key="11">
    <source>
        <dbReference type="SAM" id="Phobius"/>
    </source>
</evidence>
<feature type="transmembrane region" description="Helical" evidence="11">
    <location>
        <begin position="1351"/>
        <end position="1370"/>
    </location>
</feature>
<feature type="compositionally biased region" description="Polar residues" evidence="10">
    <location>
        <begin position="1410"/>
        <end position="1420"/>
    </location>
</feature>
<dbReference type="Proteomes" id="UP001642483">
    <property type="component" value="Unassembled WGS sequence"/>
</dbReference>
<evidence type="ECO:0000256" key="7">
    <source>
        <dbReference type="ARBA" id="ARBA00023136"/>
    </source>
</evidence>
<evidence type="ECO:0000256" key="1">
    <source>
        <dbReference type="ARBA" id="ARBA00004328"/>
    </source>
</evidence>